<organism evidence="11 12">
    <name type="scientific">Larinioides sclopetarius</name>
    <dbReference type="NCBI Taxonomy" id="280406"/>
    <lineage>
        <taxon>Eukaryota</taxon>
        <taxon>Metazoa</taxon>
        <taxon>Ecdysozoa</taxon>
        <taxon>Arthropoda</taxon>
        <taxon>Chelicerata</taxon>
        <taxon>Arachnida</taxon>
        <taxon>Araneae</taxon>
        <taxon>Araneomorphae</taxon>
        <taxon>Entelegynae</taxon>
        <taxon>Araneoidea</taxon>
        <taxon>Araneidae</taxon>
        <taxon>Larinioides</taxon>
    </lineage>
</organism>
<accession>A0AAV2B3X2</accession>
<protein>
    <recommendedName>
        <fullName evidence="13">Small monomeric GTPase</fullName>
    </recommendedName>
</protein>
<evidence type="ECO:0000256" key="4">
    <source>
        <dbReference type="ARBA" id="ARBA00022741"/>
    </source>
</evidence>
<dbReference type="InterPro" id="IPR052236">
    <property type="entry name" value="Small_GTPase_RasD"/>
</dbReference>
<keyword evidence="8" id="KW-0636">Prenylation</keyword>
<dbReference type="SUPFAM" id="SSF52540">
    <property type="entry name" value="P-loop containing nucleoside triphosphate hydrolases"/>
    <property type="match status" value="1"/>
</dbReference>
<evidence type="ECO:0000256" key="7">
    <source>
        <dbReference type="ARBA" id="ARBA00023288"/>
    </source>
</evidence>
<keyword evidence="2" id="KW-1003">Cell membrane</keyword>
<dbReference type="GO" id="GO:0005525">
    <property type="term" value="F:GTP binding"/>
    <property type="evidence" value="ECO:0007669"/>
    <property type="project" value="UniProtKB-KW"/>
</dbReference>
<evidence type="ECO:0000256" key="1">
    <source>
        <dbReference type="ARBA" id="ARBA00004193"/>
    </source>
</evidence>
<feature type="coiled-coil region" evidence="10">
    <location>
        <begin position="162"/>
        <end position="189"/>
    </location>
</feature>
<dbReference type="SMART" id="SM00175">
    <property type="entry name" value="RAB"/>
    <property type="match status" value="1"/>
</dbReference>
<dbReference type="InterPro" id="IPR001806">
    <property type="entry name" value="Small_GTPase"/>
</dbReference>
<dbReference type="EMBL" id="CAXIEN010000272">
    <property type="protein sequence ID" value="CAL1290938.1"/>
    <property type="molecule type" value="Genomic_DNA"/>
</dbReference>
<dbReference type="AlphaFoldDB" id="A0AAV2B3X2"/>
<reference evidence="11 12" key="1">
    <citation type="submission" date="2024-04" db="EMBL/GenBank/DDBJ databases">
        <authorList>
            <person name="Rising A."/>
            <person name="Reimegard J."/>
            <person name="Sonavane S."/>
            <person name="Akerstrom W."/>
            <person name="Nylinder S."/>
            <person name="Hedman E."/>
            <person name="Kallberg Y."/>
        </authorList>
    </citation>
    <scope>NUCLEOTIDE SEQUENCE [LARGE SCALE GENOMIC DNA]</scope>
</reference>
<dbReference type="PROSITE" id="PS51421">
    <property type="entry name" value="RAS"/>
    <property type="match status" value="1"/>
</dbReference>
<dbReference type="Gene3D" id="3.40.50.300">
    <property type="entry name" value="P-loop containing nucleotide triphosphate hydrolases"/>
    <property type="match status" value="1"/>
</dbReference>
<dbReference type="PROSITE" id="PS51419">
    <property type="entry name" value="RAB"/>
    <property type="match status" value="1"/>
</dbReference>
<dbReference type="PRINTS" id="PR00449">
    <property type="entry name" value="RASTRNSFRMNG"/>
</dbReference>
<gene>
    <name evidence="11" type="ORF">LARSCL_LOCUS16787</name>
</gene>
<keyword evidence="4" id="KW-0547">Nucleotide-binding</keyword>
<keyword evidence="7" id="KW-0449">Lipoprotein</keyword>
<comment type="subcellular location">
    <subcellularLocation>
        <location evidence="1">Cell membrane</location>
        <topology evidence="1">Lipid-anchor</topology>
    </subcellularLocation>
</comment>
<proteinExistence type="inferred from homology"/>
<dbReference type="Proteomes" id="UP001497382">
    <property type="component" value="Unassembled WGS sequence"/>
</dbReference>
<dbReference type="InterPro" id="IPR005225">
    <property type="entry name" value="Small_GTP-bd"/>
</dbReference>
<evidence type="ECO:0000256" key="8">
    <source>
        <dbReference type="ARBA" id="ARBA00023289"/>
    </source>
</evidence>
<evidence type="ECO:0000256" key="2">
    <source>
        <dbReference type="ARBA" id="ARBA00022475"/>
    </source>
</evidence>
<sequence>MRESKFVVLGAGGVGKTSLVLRFLDDVFSSTYKPTVEDCYQHTIQLPDGISHTVEILDTAGSHHFPAMRELSIRSGRGFLLVYSVDSLQSFREAAQLFALIQDIRGTQVPVVIVGNKCDLEIHRQVPREAAEKEVSDNMEGCEFFEASAKFDTNVKEVFLKLLQMARTLEEAQEALLEEQDLFRRKSRRLSKRLSRKLSCFNSMAFALKKNPSPEHHATPEPTRERARNLKDIQKCVLI</sequence>
<evidence type="ECO:0000313" key="11">
    <source>
        <dbReference type="EMBL" id="CAL1290938.1"/>
    </source>
</evidence>
<dbReference type="Pfam" id="PF00071">
    <property type="entry name" value="Ras"/>
    <property type="match status" value="1"/>
</dbReference>
<evidence type="ECO:0000313" key="12">
    <source>
        <dbReference type="Proteomes" id="UP001497382"/>
    </source>
</evidence>
<evidence type="ECO:0000256" key="3">
    <source>
        <dbReference type="ARBA" id="ARBA00022481"/>
    </source>
</evidence>
<evidence type="ECO:0000256" key="9">
    <source>
        <dbReference type="ARBA" id="ARBA00038061"/>
    </source>
</evidence>
<comment type="similarity">
    <text evidence="9">Belongs to the small GTPase superfamily. RasD family.</text>
</comment>
<evidence type="ECO:0000256" key="10">
    <source>
        <dbReference type="SAM" id="Coils"/>
    </source>
</evidence>
<dbReference type="PANTHER" id="PTHR46149">
    <property type="entry name" value="MIP08469P"/>
    <property type="match status" value="1"/>
</dbReference>
<evidence type="ECO:0008006" key="13">
    <source>
        <dbReference type="Google" id="ProtNLM"/>
    </source>
</evidence>
<evidence type="ECO:0000256" key="5">
    <source>
        <dbReference type="ARBA" id="ARBA00023134"/>
    </source>
</evidence>
<dbReference type="NCBIfam" id="TIGR00231">
    <property type="entry name" value="small_GTP"/>
    <property type="match status" value="1"/>
</dbReference>
<comment type="caution">
    <text evidence="11">The sequence shown here is derived from an EMBL/GenBank/DDBJ whole genome shotgun (WGS) entry which is preliminary data.</text>
</comment>
<dbReference type="PROSITE" id="PS51420">
    <property type="entry name" value="RHO"/>
    <property type="match status" value="1"/>
</dbReference>
<keyword evidence="10" id="KW-0175">Coiled coil</keyword>
<name>A0AAV2B3X2_9ARAC</name>
<keyword evidence="3" id="KW-0488">Methylation</keyword>
<keyword evidence="12" id="KW-1185">Reference proteome</keyword>
<dbReference type="CDD" id="cd00876">
    <property type="entry name" value="Ras"/>
    <property type="match status" value="1"/>
</dbReference>
<dbReference type="SMART" id="SM00173">
    <property type="entry name" value="RAS"/>
    <property type="match status" value="1"/>
</dbReference>
<keyword evidence="6" id="KW-0472">Membrane</keyword>
<dbReference type="SMART" id="SM00174">
    <property type="entry name" value="RHO"/>
    <property type="match status" value="1"/>
</dbReference>
<keyword evidence="5" id="KW-0342">GTP-binding</keyword>
<dbReference type="FunFam" id="3.40.50.300:FF:000475">
    <property type="entry name" value="GTP-binding protein Rhes"/>
    <property type="match status" value="1"/>
</dbReference>
<dbReference type="GO" id="GO:0005886">
    <property type="term" value="C:plasma membrane"/>
    <property type="evidence" value="ECO:0007669"/>
    <property type="project" value="UniProtKB-SubCell"/>
</dbReference>
<dbReference type="GO" id="GO:0003924">
    <property type="term" value="F:GTPase activity"/>
    <property type="evidence" value="ECO:0007669"/>
    <property type="project" value="InterPro"/>
</dbReference>
<dbReference type="InterPro" id="IPR027417">
    <property type="entry name" value="P-loop_NTPase"/>
</dbReference>
<evidence type="ECO:0000256" key="6">
    <source>
        <dbReference type="ARBA" id="ARBA00023136"/>
    </source>
</evidence>